<dbReference type="Proteomes" id="UP000652761">
    <property type="component" value="Unassembled WGS sequence"/>
</dbReference>
<evidence type="ECO:0000313" key="2">
    <source>
        <dbReference type="Proteomes" id="UP000652761"/>
    </source>
</evidence>
<evidence type="ECO:0000313" key="1">
    <source>
        <dbReference type="EMBL" id="MQL99136.1"/>
    </source>
</evidence>
<protein>
    <submittedName>
        <fullName evidence="1">Uncharacterized protein</fullName>
    </submittedName>
</protein>
<gene>
    <name evidence="1" type="ORF">Taro_031860</name>
</gene>
<reference evidence="1" key="1">
    <citation type="submission" date="2017-07" db="EMBL/GenBank/DDBJ databases">
        <title>Taro Niue Genome Assembly and Annotation.</title>
        <authorList>
            <person name="Atibalentja N."/>
            <person name="Keating K."/>
            <person name="Fields C.J."/>
        </authorList>
    </citation>
    <scope>NUCLEOTIDE SEQUENCE</scope>
    <source>
        <strain evidence="1">Niue_2</strain>
        <tissue evidence="1">Leaf</tissue>
    </source>
</reference>
<dbReference type="EMBL" id="NMUH01002303">
    <property type="protein sequence ID" value="MQL99136.1"/>
    <property type="molecule type" value="Genomic_DNA"/>
</dbReference>
<keyword evidence="2" id="KW-1185">Reference proteome</keyword>
<accession>A0A843VVR0</accession>
<name>A0A843VVR0_COLES</name>
<comment type="caution">
    <text evidence="1">The sequence shown here is derived from an EMBL/GenBank/DDBJ whole genome shotgun (WGS) entry which is preliminary data.</text>
</comment>
<dbReference type="AlphaFoldDB" id="A0A843VVR0"/>
<organism evidence="1 2">
    <name type="scientific">Colocasia esculenta</name>
    <name type="common">Wild taro</name>
    <name type="synonym">Arum esculentum</name>
    <dbReference type="NCBI Taxonomy" id="4460"/>
    <lineage>
        <taxon>Eukaryota</taxon>
        <taxon>Viridiplantae</taxon>
        <taxon>Streptophyta</taxon>
        <taxon>Embryophyta</taxon>
        <taxon>Tracheophyta</taxon>
        <taxon>Spermatophyta</taxon>
        <taxon>Magnoliopsida</taxon>
        <taxon>Liliopsida</taxon>
        <taxon>Araceae</taxon>
        <taxon>Aroideae</taxon>
        <taxon>Colocasieae</taxon>
        <taxon>Colocasia</taxon>
    </lineage>
</organism>
<proteinExistence type="predicted"/>
<sequence>MAWLGVAQCNFFAQAGVFWAEWRVSAMGGGIPAGVPSPAEVFSGTGVEADGEPAEVPMREG</sequence>